<evidence type="ECO:0000313" key="1">
    <source>
        <dbReference type="EnsemblMetazoa" id="AATE017769-PA.1"/>
    </source>
</evidence>
<accession>A0A182JGQ2</accession>
<proteinExistence type="predicted"/>
<sequence>MPNARMRRGCSAEGMRSAALAPVGLDPDVSGEFVLAVQSQYACTCHHLSASLTWRVATSARPGHGHPRNGAARSGSRVCPTREAHCWGTTSALYLYAGAVAARARTHQHQAQWFEADAKRTTATKPLTIPRHVEYYTAHDVAQHVFHVRRIAATFYVPMLMSRNPPNGASKPIDWSDHVIKLPVRSAGLARSRLPKLVENPEPGRNFTTMRAVTRFRVFRGLILSADYFPTLLLLAVPSTAGGLLRPSNYLL</sequence>
<dbReference type="EnsemblMetazoa" id="AATE017769-RA">
    <property type="protein sequence ID" value="AATE017769-PA.1"/>
    <property type="gene ID" value="AATE017769"/>
</dbReference>
<organism evidence="1">
    <name type="scientific">Anopheles atroparvus</name>
    <name type="common">European mosquito</name>
    <dbReference type="NCBI Taxonomy" id="41427"/>
    <lineage>
        <taxon>Eukaryota</taxon>
        <taxon>Metazoa</taxon>
        <taxon>Ecdysozoa</taxon>
        <taxon>Arthropoda</taxon>
        <taxon>Hexapoda</taxon>
        <taxon>Insecta</taxon>
        <taxon>Pterygota</taxon>
        <taxon>Neoptera</taxon>
        <taxon>Endopterygota</taxon>
        <taxon>Diptera</taxon>
        <taxon>Nematocera</taxon>
        <taxon>Culicoidea</taxon>
        <taxon>Culicidae</taxon>
        <taxon>Anophelinae</taxon>
        <taxon>Anopheles</taxon>
    </lineage>
</organism>
<dbReference type="VEuPathDB" id="VectorBase:AATE017769"/>
<dbReference type="AlphaFoldDB" id="A0A182JGQ2"/>
<name>A0A182JGQ2_ANOAO</name>
<protein>
    <submittedName>
        <fullName evidence="1">Uncharacterized protein</fullName>
    </submittedName>
</protein>
<reference evidence="1" key="1">
    <citation type="submission" date="2022-08" db="UniProtKB">
        <authorList>
            <consortium name="EnsemblMetazoa"/>
        </authorList>
    </citation>
    <scope>IDENTIFICATION</scope>
    <source>
        <strain evidence="1">EBRO</strain>
    </source>
</reference>